<accession>A0A4R6VGF4</accession>
<evidence type="ECO:0000313" key="2">
    <source>
        <dbReference type="EMBL" id="TDQ60427.1"/>
    </source>
</evidence>
<proteinExistence type="predicted"/>
<feature type="transmembrane region" description="Helical" evidence="1">
    <location>
        <begin position="38"/>
        <end position="56"/>
    </location>
</feature>
<evidence type="ECO:0000256" key="1">
    <source>
        <dbReference type="SAM" id="Phobius"/>
    </source>
</evidence>
<keyword evidence="1" id="KW-0472">Membrane</keyword>
<comment type="caution">
    <text evidence="2">The sequence shown here is derived from an EMBL/GenBank/DDBJ whole genome shotgun (WGS) entry which is preliminary data.</text>
</comment>
<gene>
    <name evidence="2" type="ORF">ATL17_3314</name>
</gene>
<reference evidence="2 3" key="1">
    <citation type="submission" date="2019-03" db="EMBL/GenBank/DDBJ databases">
        <title>Genomic Encyclopedia of Type Strains, Phase III (KMG-III): the genomes of soil and plant-associated and newly described type strains.</title>
        <authorList>
            <person name="Whitman W."/>
        </authorList>
    </citation>
    <scope>NUCLEOTIDE SEQUENCE [LARGE SCALE GENOMIC DNA]</scope>
    <source>
        <strain evidence="2 3">CGMCC 1.7002</strain>
    </source>
</reference>
<dbReference type="RefSeq" id="WP_133573919.1">
    <property type="nucleotide sequence ID" value="NZ_SNYR01000004.1"/>
</dbReference>
<dbReference type="EMBL" id="SNYR01000004">
    <property type="protein sequence ID" value="TDQ60427.1"/>
    <property type="molecule type" value="Genomic_DNA"/>
</dbReference>
<keyword evidence="3" id="KW-1185">Reference proteome</keyword>
<dbReference type="Proteomes" id="UP000295391">
    <property type="component" value="Unassembled WGS sequence"/>
</dbReference>
<keyword evidence="1" id="KW-0812">Transmembrane</keyword>
<dbReference type="OrthoDB" id="8029535at2"/>
<protein>
    <submittedName>
        <fullName evidence="2">Uncharacterized protein DUF3137</fullName>
    </submittedName>
</protein>
<keyword evidence="1" id="KW-1133">Transmembrane helix</keyword>
<organism evidence="2 3">
    <name type="scientific">Maritalea mobilis</name>
    <dbReference type="NCBI Taxonomy" id="483324"/>
    <lineage>
        <taxon>Bacteria</taxon>
        <taxon>Pseudomonadati</taxon>
        <taxon>Pseudomonadota</taxon>
        <taxon>Alphaproteobacteria</taxon>
        <taxon>Hyphomicrobiales</taxon>
        <taxon>Devosiaceae</taxon>
        <taxon>Maritalea</taxon>
    </lineage>
</organism>
<sequence length="343" mass="38568">MSKARTHWDPIEGQISIKTPDLSTIKQGIALPMWLKRILPLAAALSFVGVIIEGMVIGSFPIYSTVAATVFMGAFLLADHFENEHGRKTIRRVKLAQSQNWSYTPDLMERQLSYVASSTSDGIERRATSVKSERAEKIEAEVPELTKVQVGAYVGAYFDGEFWGESREDSLPFWLALGSMQMEAGLAADPNLRRDNFGGQGGYGQFFSLLGAYKIDRKTGVRVVIQPENILHKGPLDRDIKTESMDFNDRFKISGRYLDKGQSQHTPDLEVMRILTPATQDAMLALHHRYHKVGFVLDDDVLYFMAQDKLVGKNAMPDRIDELLCELSREFESAKLGIKPYIE</sequence>
<name>A0A4R6VGF4_9HYPH</name>
<evidence type="ECO:0000313" key="3">
    <source>
        <dbReference type="Proteomes" id="UP000295391"/>
    </source>
</evidence>
<dbReference type="AlphaFoldDB" id="A0A4R6VGF4"/>